<sequence>MIEFLRRIRQNLISENKIGRYLKYAVGEILLVVIGILIALSINNWNTNRSTQKETLNYLSNLINDLNNDISSFDGNTNFNKTRLKGIFYLLEQAGLNTQRFTEMDWVDVSKNDPQNRLWQGAFPDTLNRDFINLSFQLLGRGFGGVSLNKSVINELYSTGSFSHIKNTNLKTKIGNYYSYLAQRLEGYAIEEHEEWANETTRFFRDKYGIFTLDVSDLEDPIGIIKEKKDAEHHLRYLALEVNYHCVWAQQAKKMALDLIQLIEEEQKLLRN</sequence>
<reference evidence="2 3" key="1">
    <citation type="submission" date="2019-03" db="EMBL/GenBank/DDBJ databases">
        <title>Algoriphagus sp. nov, a new strain isolated from root system soil of mangrove plant Kandelia.</title>
        <authorList>
            <person name="Yin Q."/>
            <person name="Wang K."/>
            <person name="Song Z."/>
        </authorList>
    </citation>
    <scope>NUCLEOTIDE SEQUENCE [LARGE SCALE GENOMIC DNA]</scope>
    <source>
        <strain evidence="2 3">XY-J91</strain>
    </source>
</reference>
<dbReference type="Pfam" id="PF19578">
    <property type="entry name" value="DUF6090"/>
    <property type="match status" value="1"/>
</dbReference>
<dbReference type="AlphaFoldDB" id="A0A4Y9QT37"/>
<evidence type="ECO:0000313" key="3">
    <source>
        <dbReference type="Proteomes" id="UP000297647"/>
    </source>
</evidence>
<gene>
    <name evidence="2" type="ORF">E4S40_05520</name>
</gene>
<dbReference type="EMBL" id="SPSB01000002">
    <property type="protein sequence ID" value="TFV95681.1"/>
    <property type="molecule type" value="Genomic_DNA"/>
</dbReference>
<name>A0A4Y9QT37_9BACT</name>
<feature type="transmembrane region" description="Helical" evidence="1">
    <location>
        <begin position="21"/>
        <end position="42"/>
    </location>
</feature>
<keyword evidence="1" id="KW-1133">Transmembrane helix</keyword>
<accession>A0A4Y9QT37</accession>
<keyword evidence="1" id="KW-0472">Membrane</keyword>
<dbReference type="RefSeq" id="WP_135072009.1">
    <property type="nucleotide sequence ID" value="NZ_SPSB01000002.1"/>
</dbReference>
<evidence type="ECO:0000256" key="1">
    <source>
        <dbReference type="SAM" id="Phobius"/>
    </source>
</evidence>
<keyword evidence="3" id="KW-1185">Reference proteome</keyword>
<proteinExistence type="predicted"/>
<organism evidence="2 3">
    <name type="scientific">Algoriphagus kandeliae</name>
    <dbReference type="NCBI Taxonomy" id="2562278"/>
    <lineage>
        <taxon>Bacteria</taxon>
        <taxon>Pseudomonadati</taxon>
        <taxon>Bacteroidota</taxon>
        <taxon>Cytophagia</taxon>
        <taxon>Cytophagales</taxon>
        <taxon>Cyclobacteriaceae</taxon>
        <taxon>Algoriphagus</taxon>
    </lineage>
</organism>
<protein>
    <submittedName>
        <fullName evidence="2">Uncharacterized protein</fullName>
    </submittedName>
</protein>
<comment type="caution">
    <text evidence="2">The sequence shown here is derived from an EMBL/GenBank/DDBJ whole genome shotgun (WGS) entry which is preliminary data.</text>
</comment>
<evidence type="ECO:0000313" key="2">
    <source>
        <dbReference type="EMBL" id="TFV95681.1"/>
    </source>
</evidence>
<keyword evidence="1" id="KW-0812">Transmembrane</keyword>
<dbReference type="InterPro" id="IPR045749">
    <property type="entry name" value="DUF6090"/>
</dbReference>
<dbReference type="Proteomes" id="UP000297647">
    <property type="component" value="Unassembled WGS sequence"/>
</dbReference>